<dbReference type="EMBL" id="JBITYG010000010">
    <property type="protein sequence ID" value="MFI9104828.1"/>
    <property type="molecule type" value="Genomic_DNA"/>
</dbReference>
<keyword evidence="3" id="KW-0378">Hydrolase</keyword>
<comment type="caution">
    <text evidence="3">The sequence shown here is derived from an EMBL/GenBank/DDBJ whole genome shotgun (WGS) entry which is preliminary data.</text>
</comment>
<evidence type="ECO:0000313" key="4">
    <source>
        <dbReference type="Proteomes" id="UP001614394"/>
    </source>
</evidence>
<proteinExistence type="predicted"/>
<dbReference type="InterPro" id="IPR000073">
    <property type="entry name" value="AB_hydrolase_1"/>
</dbReference>
<dbReference type="PANTHER" id="PTHR43329">
    <property type="entry name" value="EPOXIDE HYDROLASE"/>
    <property type="match status" value="1"/>
</dbReference>
<dbReference type="Pfam" id="PF00561">
    <property type="entry name" value="Abhydrolase_1"/>
    <property type="match status" value="1"/>
</dbReference>
<evidence type="ECO:0000256" key="1">
    <source>
        <dbReference type="SAM" id="MobiDB-lite"/>
    </source>
</evidence>
<accession>A0ABW8CEE3</accession>
<evidence type="ECO:0000313" key="3">
    <source>
        <dbReference type="EMBL" id="MFI9104828.1"/>
    </source>
</evidence>
<dbReference type="Proteomes" id="UP001614394">
    <property type="component" value="Unassembled WGS sequence"/>
</dbReference>
<feature type="domain" description="AB hydrolase-1" evidence="2">
    <location>
        <begin position="25"/>
        <end position="271"/>
    </location>
</feature>
<feature type="region of interest" description="Disordered" evidence="1">
    <location>
        <begin position="293"/>
        <end position="313"/>
    </location>
</feature>
<keyword evidence="4" id="KW-1185">Reference proteome</keyword>
<dbReference type="SUPFAM" id="SSF53474">
    <property type="entry name" value="alpha/beta-Hydrolases"/>
    <property type="match status" value="1"/>
</dbReference>
<dbReference type="Gene3D" id="3.40.50.1820">
    <property type="entry name" value="alpha/beta hydrolase"/>
    <property type="match status" value="1"/>
</dbReference>
<dbReference type="GO" id="GO:0016787">
    <property type="term" value="F:hydrolase activity"/>
    <property type="evidence" value="ECO:0007669"/>
    <property type="project" value="UniProtKB-KW"/>
</dbReference>
<organism evidence="3 4">
    <name type="scientific">Streptomyces fildesensis</name>
    <dbReference type="NCBI Taxonomy" id="375757"/>
    <lineage>
        <taxon>Bacteria</taxon>
        <taxon>Bacillati</taxon>
        <taxon>Actinomycetota</taxon>
        <taxon>Actinomycetes</taxon>
        <taxon>Kitasatosporales</taxon>
        <taxon>Streptomycetaceae</taxon>
        <taxon>Streptomyces</taxon>
    </lineage>
</organism>
<name>A0ABW8CEE3_9ACTN</name>
<protein>
    <submittedName>
        <fullName evidence="3">Alpha/beta fold hydrolase</fullName>
    </submittedName>
</protein>
<reference evidence="3 4" key="1">
    <citation type="submission" date="2024-10" db="EMBL/GenBank/DDBJ databases">
        <title>The Natural Products Discovery Center: Release of the First 8490 Sequenced Strains for Exploring Actinobacteria Biosynthetic Diversity.</title>
        <authorList>
            <person name="Kalkreuter E."/>
            <person name="Kautsar S.A."/>
            <person name="Yang D."/>
            <person name="Bader C.D."/>
            <person name="Teijaro C.N."/>
            <person name="Fluegel L."/>
            <person name="Davis C.M."/>
            <person name="Simpson J.R."/>
            <person name="Lauterbach L."/>
            <person name="Steele A.D."/>
            <person name="Gui C."/>
            <person name="Meng S."/>
            <person name="Li G."/>
            <person name="Viehrig K."/>
            <person name="Ye F."/>
            <person name="Su P."/>
            <person name="Kiefer A.F."/>
            <person name="Nichols A."/>
            <person name="Cepeda A.J."/>
            <person name="Yan W."/>
            <person name="Fan B."/>
            <person name="Jiang Y."/>
            <person name="Adhikari A."/>
            <person name="Zheng C.-J."/>
            <person name="Schuster L."/>
            <person name="Cowan T.M."/>
            <person name="Smanski M.J."/>
            <person name="Chevrette M.G."/>
            <person name="De Carvalho L.P.S."/>
            <person name="Shen B."/>
        </authorList>
    </citation>
    <scope>NUCLEOTIDE SEQUENCE [LARGE SCALE GENOMIC DNA]</scope>
    <source>
        <strain evidence="3 4">NPDC053399</strain>
    </source>
</reference>
<evidence type="ECO:0000259" key="2">
    <source>
        <dbReference type="Pfam" id="PF00561"/>
    </source>
</evidence>
<gene>
    <name evidence="3" type="ORF">ACIGXA_30365</name>
</gene>
<sequence length="313" mass="34268">MSQRWVTASDGVRLAVYEHGEPTAPTVVCVHGFPDDHGVWDGVVRRLADRFHVVTYDVRGSGASGVPRRNQDYRLPQLAADLTAVADAVSPDAPVHVLAHDWGSVQSWHTVTVPATAHRFASLTSISGPDLDHTGRWFRAQLRPSPRKLWHFTRQSLASGYVGFFHLPGVAELACRAGLLDAVTKAARRLETGEAPAGYGPGLASRNRAGLKLYRANVLPRTLRPGTRRAGLPAQVLAPRRDMFVLVPWQTAITDWAPDTEIHFVDGGHWLPAFRPDLVAEFTARLIDRIDGIDRTPGATTPERTAARKAGQE</sequence>
<dbReference type="RefSeq" id="WP_399655450.1">
    <property type="nucleotide sequence ID" value="NZ_JBITYG010000010.1"/>
</dbReference>
<dbReference type="InterPro" id="IPR029058">
    <property type="entry name" value="AB_hydrolase_fold"/>
</dbReference>